<reference evidence="6" key="1">
    <citation type="submission" date="2022-01" db="EMBL/GenBank/DDBJ databases">
        <title>Genome Sequence Resource for Two Populations of Ditylenchus destructor, the Migratory Endoparasitic Phytonematode.</title>
        <authorList>
            <person name="Zhang H."/>
            <person name="Lin R."/>
            <person name="Xie B."/>
        </authorList>
    </citation>
    <scope>NUCLEOTIDE SEQUENCE</scope>
    <source>
        <strain evidence="6">BazhouSP</strain>
    </source>
</reference>
<dbReference type="PROSITE" id="PS00122">
    <property type="entry name" value="CARBOXYLESTERASE_B_1"/>
    <property type="match status" value="1"/>
</dbReference>
<evidence type="ECO:0000259" key="5">
    <source>
        <dbReference type="Pfam" id="PF00135"/>
    </source>
</evidence>
<dbReference type="InterPro" id="IPR029058">
    <property type="entry name" value="AB_hydrolase_fold"/>
</dbReference>
<dbReference type="EMBL" id="JAKKPZ010000007">
    <property type="protein sequence ID" value="KAI1719148.1"/>
    <property type="molecule type" value="Genomic_DNA"/>
</dbReference>
<keyword evidence="4" id="KW-0732">Signal</keyword>
<dbReference type="InterPro" id="IPR002018">
    <property type="entry name" value="CarbesteraseB"/>
</dbReference>
<protein>
    <recommendedName>
        <fullName evidence="4">Carboxylic ester hydrolase</fullName>
        <ecNumber evidence="4">3.1.1.-</ecNumber>
    </recommendedName>
</protein>
<evidence type="ECO:0000313" key="6">
    <source>
        <dbReference type="EMBL" id="KAI1719148.1"/>
    </source>
</evidence>
<evidence type="ECO:0000256" key="4">
    <source>
        <dbReference type="RuleBase" id="RU361235"/>
    </source>
</evidence>
<dbReference type="SUPFAM" id="SSF53474">
    <property type="entry name" value="alpha/beta-Hydrolases"/>
    <property type="match status" value="1"/>
</dbReference>
<proteinExistence type="inferred from homology"/>
<dbReference type="AlphaFoldDB" id="A0AAD4N5X6"/>
<gene>
    <name evidence="6" type="ORF">DdX_06276</name>
</gene>
<sequence>MRRSFITFCIVAVVANFVCAQSPNPVVKTPEFEVTGLAYHDENTGELISHAFLSVPYAQPPVGDLRLEHPRALPPNSTWRFNGQELPPGCTQQEDFSRYNFTTSEDCLFLNVMAPPKPSPDGNGYPVLIWIHGGGFVYGMNRFYGWQQLAKHFNPRNIVVVAIQYRVAFWGFFALGDQNLPGNLGLWDQTAALKFVNSRINLFGGDPSRITVWGNSAGGASVHSLSLSPHSNQYFQRSIQSSGSLYNFWSNTRRTYQMSREIADKLGCSSTDTAEVKKCLKKVPIPTVWQATKQYGLMRTDSMHSIYWGPILADQDFFVGKHVPMLTQAAPKKPTLYGLTKGEGLLFTLMTPNPVTSVFAYGIGVKVEDQPKFTKENLTNFIHSYVANKEMAGDNIGKVRQILEDHYLKEDQSDGDKSRFWFKRFTDLMSDGQFFAGVLREIGEKLALSWKEQYLYFLDYVHPSHRALIGVDGDYTPHAYEYQYLTDAVPYFPVSKSEFNDVEHRFTTRLVDAYAEFVKGGQPGTKEHPWAPLQDEIQPNYLRLGEVIQVENTFFPPISKVWKAIFATGYGDER</sequence>
<feature type="domain" description="Carboxylesterase type B" evidence="5">
    <location>
        <begin position="24"/>
        <end position="551"/>
    </location>
</feature>
<dbReference type="Pfam" id="PF00135">
    <property type="entry name" value="COesterase"/>
    <property type="match status" value="1"/>
</dbReference>
<feature type="signal peptide" evidence="4">
    <location>
        <begin position="1"/>
        <end position="20"/>
    </location>
</feature>
<dbReference type="Gene3D" id="3.40.50.1820">
    <property type="entry name" value="alpha/beta hydrolase"/>
    <property type="match status" value="1"/>
</dbReference>
<evidence type="ECO:0000256" key="1">
    <source>
        <dbReference type="ARBA" id="ARBA00005964"/>
    </source>
</evidence>
<organism evidence="6 7">
    <name type="scientific">Ditylenchus destructor</name>
    <dbReference type="NCBI Taxonomy" id="166010"/>
    <lineage>
        <taxon>Eukaryota</taxon>
        <taxon>Metazoa</taxon>
        <taxon>Ecdysozoa</taxon>
        <taxon>Nematoda</taxon>
        <taxon>Chromadorea</taxon>
        <taxon>Rhabditida</taxon>
        <taxon>Tylenchina</taxon>
        <taxon>Tylenchomorpha</taxon>
        <taxon>Sphaerularioidea</taxon>
        <taxon>Anguinidae</taxon>
        <taxon>Anguininae</taxon>
        <taxon>Ditylenchus</taxon>
    </lineage>
</organism>
<evidence type="ECO:0000256" key="3">
    <source>
        <dbReference type="ARBA" id="ARBA00022801"/>
    </source>
</evidence>
<accession>A0AAD4N5X6</accession>
<feature type="chain" id="PRO_5041779185" description="Carboxylic ester hydrolase" evidence="4">
    <location>
        <begin position="21"/>
        <end position="574"/>
    </location>
</feature>
<evidence type="ECO:0000313" key="7">
    <source>
        <dbReference type="Proteomes" id="UP001201812"/>
    </source>
</evidence>
<comment type="similarity">
    <text evidence="1 4">Belongs to the type-B carboxylesterase/lipase family.</text>
</comment>
<dbReference type="InterPro" id="IPR050309">
    <property type="entry name" value="Type-B_Carboxylest/Lipase"/>
</dbReference>
<comment type="caution">
    <text evidence="6">The sequence shown here is derived from an EMBL/GenBank/DDBJ whole genome shotgun (WGS) entry which is preliminary data.</text>
</comment>
<keyword evidence="3 4" id="KW-0378">Hydrolase</keyword>
<dbReference type="GO" id="GO:0052689">
    <property type="term" value="F:carboxylic ester hydrolase activity"/>
    <property type="evidence" value="ECO:0007669"/>
    <property type="project" value="UniProtKB-KW"/>
</dbReference>
<keyword evidence="2" id="KW-0719">Serine esterase</keyword>
<dbReference type="InterPro" id="IPR019826">
    <property type="entry name" value="Carboxylesterase_B_AS"/>
</dbReference>
<dbReference type="Proteomes" id="UP001201812">
    <property type="component" value="Unassembled WGS sequence"/>
</dbReference>
<name>A0AAD4N5X6_9BILA</name>
<keyword evidence="7" id="KW-1185">Reference proteome</keyword>
<evidence type="ECO:0000256" key="2">
    <source>
        <dbReference type="ARBA" id="ARBA00022487"/>
    </source>
</evidence>
<dbReference type="EC" id="3.1.1.-" evidence="4"/>
<dbReference type="PANTHER" id="PTHR11559">
    <property type="entry name" value="CARBOXYLESTERASE"/>
    <property type="match status" value="1"/>
</dbReference>